<dbReference type="GO" id="GO:0016301">
    <property type="term" value="F:kinase activity"/>
    <property type="evidence" value="ECO:0007669"/>
    <property type="project" value="UniProtKB-KW"/>
</dbReference>
<evidence type="ECO:0000256" key="8">
    <source>
        <dbReference type="ARBA" id="ARBA00037387"/>
    </source>
</evidence>
<dbReference type="Gene3D" id="3.40.930.10">
    <property type="entry name" value="Mannitol-specific EII, Chain A"/>
    <property type="match status" value="1"/>
</dbReference>
<evidence type="ECO:0000256" key="10">
    <source>
        <dbReference type="ARBA" id="ARBA00042072"/>
    </source>
</evidence>
<sequence>MSTISQFLAPSRITLDVPASTWQAAIRLAGNLLETEDVATADYTDAMIDTVKTKGPYIVIAPGFAFAHAQFSTAVKSTGMSVVRLREPVKFGHETNDPVHIVWALAATDHSAHLAAMKQIARVIGDGERRKALETAATPEEFLAILDTPPASATAKPQVTGHREVTSANASTSVGDAVPSTGKILTVCGNGLGTSLFLKNTLDELLLRWGWAKYMTVEATDTISAKGKAKEADAILTSGAIAQALGDVGVPVRVIQDFTSLSEIDAALRSLYVVE</sequence>
<dbReference type="OrthoDB" id="1634238at2"/>
<dbReference type="InterPro" id="IPR036095">
    <property type="entry name" value="PTS_EIIB-like_sf"/>
</dbReference>
<dbReference type="Proteomes" id="UP000035199">
    <property type="component" value="Chromosome"/>
</dbReference>
<dbReference type="SUPFAM" id="SSF52794">
    <property type="entry name" value="PTS system IIB component-like"/>
    <property type="match status" value="1"/>
</dbReference>
<dbReference type="InterPro" id="IPR002178">
    <property type="entry name" value="PTS_EIIA_type-2_dom"/>
</dbReference>
<dbReference type="PROSITE" id="PS51094">
    <property type="entry name" value="PTS_EIIA_TYPE_2"/>
    <property type="match status" value="1"/>
</dbReference>
<keyword evidence="5 12" id="KW-0808">Transferase</keyword>
<dbReference type="GO" id="GO:0009401">
    <property type="term" value="P:phosphoenolpyruvate-dependent sugar phosphotransferase system"/>
    <property type="evidence" value="ECO:0007669"/>
    <property type="project" value="UniProtKB-KW"/>
</dbReference>
<name>A0A0G3H4W3_9CORY</name>
<evidence type="ECO:0000256" key="6">
    <source>
        <dbReference type="ARBA" id="ARBA00022683"/>
    </source>
</evidence>
<dbReference type="RefSeq" id="WP_047262814.1">
    <property type="nucleotide sequence ID" value="NZ_CP011542.1"/>
</dbReference>
<feature type="domain" description="PTS EIIA type-2" evidence="11">
    <location>
        <begin position="6"/>
        <end position="149"/>
    </location>
</feature>
<dbReference type="InterPro" id="IPR003501">
    <property type="entry name" value="PTS_EIIB_2/3"/>
</dbReference>
<dbReference type="Gene3D" id="3.40.50.2300">
    <property type="match status" value="1"/>
</dbReference>
<organism evidence="12 13">
    <name type="scientific">Corynebacterium mustelae</name>
    <dbReference type="NCBI Taxonomy" id="571915"/>
    <lineage>
        <taxon>Bacteria</taxon>
        <taxon>Bacillati</taxon>
        <taxon>Actinomycetota</taxon>
        <taxon>Actinomycetes</taxon>
        <taxon>Mycobacteriales</taxon>
        <taxon>Corynebacteriaceae</taxon>
        <taxon>Corynebacterium</taxon>
    </lineage>
</organism>
<dbReference type="Pfam" id="PF02302">
    <property type="entry name" value="PTS_IIB"/>
    <property type="match status" value="1"/>
</dbReference>
<accession>A0A0G3H4W3</accession>
<dbReference type="PANTHER" id="PTHR36203">
    <property type="entry name" value="ASCORBATE-SPECIFIC PTS SYSTEM EIIA COMPONENT"/>
    <property type="match status" value="1"/>
</dbReference>
<evidence type="ECO:0000313" key="12">
    <source>
        <dbReference type="EMBL" id="AKK06873.1"/>
    </source>
</evidence>
<reference evidence="12 13" key="1">
    <citation type="journal article" date="2015" name="Genome Announc.">
        <title>Complete Genome Sequence of the Type Strain Corynebacterium mustelae DSM 45274, Isolated from Various Tissues of a Male Ferret with Lethal Sepsis.</title>
        <authorList>
            <person name="Ruckert C."/>
            <person name="Eimer J."/>
            <person name="Winkler A."/>
            <person name="Tauch A."/>
        </authorList>
    </citation>
    <scope>NUCLEOTIDE SEQUENCE [LARGE SCALE GENOMIC DNA]</scope>
    <source>
        <strain evidence="12 13">DSM 45274</strain>
    </source>
</reference>
<keyword evidence="7" id="KW-0418">Kinase</keyword>
<comment type="subcellular location">
    <subcellularLocation>
        <location evidence="1">Cytoplasm</location>
    </subcellularLocation>
</comment>
<reference evidence="13" key="2">
    <citation type="submission" date="2015-05" db="EMBL/GenBank/DDBJ databases">
        <title>Complete genome sequence of Corynebacterium mustelae DSM 45274, isolated from various tissues of a male ferret with lethal sepsis.</title>
        <authorList>
            <person name="Ruckert C."/>
            <person name="Albersmeier A."/>
            <person name="Winkler A."/>
            <person name="Tauch A."/>
        </authorList>
    </citation>
    <scope>NUCLEOTIDE SEQUENCE [LARGE SCALE GENOMIC DNA]</scope>
    <source>
        <strain evidence="13">DSM 45274</strain>
    </source>
</reference>
<evidence type="ECO:0000259" key="11">
    <source>
        <dbReference type="PROSITE" id="PS51094"/>
    </source>
</evidence>
<dbReference type="KEGG" id="cmv:CMUST_12885"/>
<evidence type="ECO:0000256" key="1">
    <source>
        <dbReference type="ARBA" id="ARBA00004496"/>
    </source>
</evidence>
<evidence type="ECO:0000256" key="5">
    <source>
        <dbReference type="ARBA" id="ARBA00022679"/>
    </source>
</evidence>
<dbReference type="STRING" id="571915.CMUST_12885"/>
<keyword evidence="3" id="KW-0963">Cytoplasm</keyword>
<dbReference type="PATRIC" id="fig|571915.4.peg.2759"/>
<keyword evidence="6" id="KW-0598">Phosphotransferase system</keyword>
<dbReference type="EMBL" id="CP011542">
    <property type="protein sequence ID" value="AKK06873.1"/>
    <property type="molecule type" value="Genomic_DNA"/>
</dbReference>
<keyword evidence="2" id="KW-0813">Transport</keyword>
<evidence type="ECO:0000256" key="2">
    <source>
        <dbReference type="ARBA" id="ARBA00022448"/>
    </source>
</evidence>
<evidence type="ECO:0000256" key="9">
    <source>
        <dbReference type="ARBA" id="ARBA00041175"/>
    </source>
</evidence>
<dbReference type="AlphaFoldDB" id="A0A0G3H4W3"/>
<keyword evidence="13" id="KW-1185">Reference proteome</keyword>
<dbReference type="CDD" id="cd00211">
    <property type="entry name" value="PTS_IIA_fru"/>
    <property type="match status" value="1"/>
</dbReference>
<dbReference type="InterPro" id="IPR016152">
    <property type="entry name" value="PTrfase/Anion_transptr"/>
</dbReference>
<proteinExistence type="predicted"/>
<gene>
    <name evidence="12" type="ORF">CMUST_12885</name>
</gene>
<evidence type="ECO:0000256" key="7">
    <source>
        <dbReference type="ARBA" id="ARBA00022777"/>
    </source>
</evidence>
<evidence type="ECO:0000256" key="4">
    <source>
        <dbReference type="ARBA" id="ARBA00022553"/>
    </source>
</evidence>
<dbReference type="Pfam" id="PF00359">
    <property type="entry name" value="PTS_EIIA_2"/>
    <property type="match status" value="1"/>
</dbReference>
<dbReference type="InterPro" id="IPR051351">
    <property type="entry name" value="Ascorbate-PTS_EIIA_comp"/>
</dbReference>
<evidence type="ECO:0000313" key="13">
    <source>
        <dbReference type="Proteomes" id="UP000035199"/>
    </source>
</evidence>
<protein>
    <recommendedName>
        <fullName evidence="9">Ascorbate-specific PTS system EIIA component</fullName>
    </recommendedName>
    <alternativeName>
        <fullName evidence="10">Ascorbate-specific phosphotransferase enzyme IIA component</fullName>
    </alternativeName>
</protein>
<keyword evidence="4" id="KW-0597">Phosphoprotein</keyword>
<dbReference type="GO" id="GO:0005737">
    <property type="term" value="C:cytoplasm"/>
    <property type="evidence" value="ECO:0007669"/>
    <property type="project" value="UniProtKB-SubCell"/>
</dbReference>
<evidence type="ECO:0000256" key="3">
    <source>
        <dbReference type="ARBA" id="ARBA00022490"/>
    </source>
</evidence>
<dbReference type="CDD" id="cd05563">
    <property type="entry name" value="PTS_IIB_ascorbate"/>
    <property type="match status" value="1"/>
</dbReference>
<dbReference type="PANTHER" id="PTHR36203:SF1">
    <property type="entry name" value="ASCORBATE-SPECIFIC PTS SYSTEM EIIA COMPONENT"/>
    <property type="match status" value="1"/>
</dbReference>
<comment type="function">
    <text evidence="8">The phosphoenolpyruvate-dependent sugar phosphotransferase system (sugar PTS), a major carbohydrate active transport system, catalyzes the phosphorylation of incoming sugar substrates concomitantly with their translocation across the cell membrane. The enzyme II UlaABC PTS system is involved in ascorbate transport.</text>
</comment>
<dbReference type="SUPFAM" id="SSF55804">
    <property type="entry name" value="Phoshotransferase/anion transport protein"/>
    <property type="match status" value="1"/>
</dbReference>
<dbReference type="GO" id="GO:0008982">
    <property type="term" value="F:protein-N(PI)-phosphohistidine-sugar phosphotransferase activity"/>
    <property type="evidence" value="ECO:0007669"/>
    <property type="project" value="InterPro"/>
</dbReference>